<dbReference type="Proteomes" id="UP000324176">
    <property type="component" value="Unassembled WGS sequence"/>
</dbReference>
<dbReference type="PANTHER" id="PTHR11080">
    <property type="entry name" value="PYRAZINAMIDASE/NICOTINAMIDASE"/>
    <property type="match status" value="1"/>
</dbReference>
<dbReference type="PANTHER" id="PTHR11080:SF2">
    <property type="entry name" value="LD05707P"/>
    <property type="match status" value="1"/>
</dbReference>
<evidence type="ECO:0000313" key="12">
    <source>
        <dbReference type="Proteomes" id="UP000324176"/>
    </source>
</evidence>
<dbReference type="EC" id="3.5.1.19" evidence="6"/>
<keyword evidence="11" id="KW-1185">Reference proteome</keyword>
<comment type="similarity">
    <text evidence="1">Belongs to the isochorismatase family.</text>
</comment>
<keyword evidence="2" id="KW-0662">Pyridine nucleotide biosynthesis</keyword>
<dbReference type="GO" id="GO:0019363">
    <property type="term" value="P:pyridine nucleotide biosynthetic process"/>
    <property type="evidence" value="ECO:0007669"/>
    <property type="project" value="UniProtKB-KW"/>
</dbReference>
<keyword evidence="4" id="KW-0378">Hydrolase</keyword>
<dbReference type="InterPro" id="IPR000868">
    <property type="entry name" value="Isochorismatase-like_dom"/>
</dbReference>
<dbReference type="SUPFAM" id="SSF52499">
    <property type="entry name" value="Isochorismatase-like hydrolases"/>
    <property type="match status" value="1"/>
</dbReference>
<evidence type="ECO:0000313" key="10">
    <source>
        <dbReference type="EMBL" id="TYP90891.1"/>
    </source>
</evidence>
<dbReference type="EMBL" id="CP011451">
    <property type="protein sequence ID" value="AKH39278.1"/>
    <property type="molecule type" value="Genomic_DNA"/>
</dbReference>
<sequence length="194" mass="21417">MEVKLNSGDALVIIDMQNDFLPGGSLAVPMADTLIPVINRYLKLFHEDGLLIFATRDWHPPDHCSFRQQGGPWPPHCIATTAGAAFHPEIEFPINTQVISKATTVERDAYSAFTGTQLHALLQELGIRRLFIGGVATEYCVFNTVKDALQHRYATFVLEDAIGAIDLKPDDGLRAREEMEHLGATLTQFEAVTA</sequence>
<organism evidence="9 11">
    <name type="scientific">Nitrosomonas communis</name>
    <dbReference type="NCBI Taxonomy" id="44574"/>
    <lineage>
        <taxon>Bacteria</taxon>
        <taxon>Pseudomonadati</taxon>
        <taxon>Pseudomonadota</taxon>
        <taxon>Betaproteobacteria</taxon>
        <taxon>Nitrosomonadales</taxon>
        <taxon>Nitrosomonadaceae</taxon>
        <taxon>Nitrosomonas</taxon>
    </lineage>
</organism>
<evidence type="ECO:0000256" key="2">
    <source>
        <dbReference type="ARBA" id="ARBA00022642"/>
    </source>
</evidence>
<dbReference type="GO" id="GO:0008936">
    <property type="term" value="F:nicotinamidase activity"/>
    <property type="evidence" value="ECO:0007669"/>
    <property type="project" value="UniProtKB-EC"/>
</dbReference>
<evidence type="ECO:0000259" key="8">
    <source>
        <dbReference type="Pfam" id="PF00857"/>
    </source>
</evidence>
<dbReference type="Gene3D" id="3.40.50.850">
    <property type="entry name" value="Isochorismatase-like"/>
    <property type="match status" value="1"/>
</dbReference>
<name>A0A0F7KJL1_9PROT</name>
<dbReference type="OrthoDB" id="9791276at2"/>
<dbReference type="EMBL" id="VNHT01000013">
    <property type="protein sequence ID" value="TYP90891.1"/>
    <property type="molecule type" value="Genomic_DNA"/>
</dbReference>
<accession>A0A0F7KJL1</accession>
<proteinExistence type="inferred from homology"/>
<gene>
    <name evidence="9" type="ORF">AAW31_18060</name>
    <name evidence="10" type="ORF">BCL69_101348</name>
</gene>
<comment type="pathway">
    <text evidence="5">Cofactor biosynthesis; nicotinate biosynthesis; nicotinate from nicotinamide: step 1/1.</text>
</comment>
<dbReference type="PATRIC" id="fig|44574.3.peg.4340"/>
<reference evidence="10 12" key="3">
    <citation type="submission" date="2019-07" db="EMBL/GenBank/DDBJ databases">
        <title>Active sludge and wastewater microbial communities from Klosterneuburg, Austria.</title>
        <authorList>
            <person name="Wagner M."/>
        </authorList>
    </citation>
    <scope>NUCLEOTIDE SEQUENCE [LARGE SCALE GENOMIC DNA]</scope>
    <source>
        <strain evidence="10 12">Nm2</strain>
    </source>
</reference>
<dbReference type="AlphaFoldDB" id="A0A0F7KJL1"/>
<evidence type="ECO:0000256" key="6">
    <source>
        <dbReference type="ARBA" id="ARBA00039017"/>
    </source>
</evidence>
<keyword evidence="3" id="KW-0479">Metal-binding</keyword>
<dbReference type="Proteomes" id="UP000034156">
    <property type="component" value="Chromosome"/>
</dbReference>
<evidence type="ECO:0000313" key="9">
    <source>
        <dbReference type="EMBL" id="AKH39278.1"/>
    </source>
</evidence>
<evidence type="ECO:0000256" key="4">
    <source>
        <dbReference type="ARBA" id="ARBA00022801"/>
    </source>
</evidence>
<evidence type="ECO:0000256" key="3">
    <source>
        <dbReference type="ARBA" id="ARBA00022723"/>
    </source>
</evidence>
<reference evidence="9 11" key="2">
    <citation type="journal article" date="2016" name="Genome Announc.">
        <title>Genome Sequence of Nitrosomonas communis Strain Nm2, a Mesophilic Ammonia-Oxidizing Bacterium Isolated from Mediterranean Soil.</title>
        <authorList>
            <person name="Kozlowski J.A."/>
            <person name="Kits K.D."/>
            <person name="Stein L.Y."/>
        </authorList>
    </citation>
    <scope>NUCLEOTIDE SEQUENCE [LARGE SCALE GENOMIC DNA]</scope>
    <source>
        <strain evidence="9 11">Nm2</strain>
    </source>
</reference>
<evidence type="ECO:0000256" key="5">
    <source>
        <dbReference type="ARBA" id="ARBA00037900"/>
    </source>
</evidence>
<evidence type="ECO:0000313" key="11">
    <source>
        <dbReference type="Proteomes" id="UP000034156"/>
    </source>
</evidence>
<evidence type="ECO:0000256" key="1">
    <source>
        <dbReference type="ARBA" id="ARBA00006336"/>
    </source>
</evidence>
<dbReference type="InterPro" id="IPR052347">
    <property type="entry name" value="Isochorismatase_Nicotinamidase"/>
</dbReference>
<dbReference type="Pfam" id="PF00857">
    <property type="entry name" value="Isochorismatase"/>
    <property type="match status" value="1"/>
</dbReference>
<feature type="domain" description="Isochorismatase-like" evidence="8">
    <location>
        <begin position="10"/>
        <end position="188"/>
    </location>
</feature>
<protein>
    <recommendedName>
        <fullName evidence="6">nicotinamidase</fullName>
        <ecNumber evidence="6">3.5.1.19</ecNumber>
    </recommendedName>
    <alternativeName>
        <fullName evidence="7">Nicotinamide deamidase</fullName>
    </alternativeName>
</protein>
<dbReference type="InterPro" id="IPR036380">
    <property type="entry name" value="Isochorismatase-like_sf"/>
</dbReference>
<reference evidence="11" key="1">
    <citation type="submission" date="2015-05" db="EMBL/GenBank/DDBJ databases">
        <title>Draft genome of Nitrosomonas communis strain Nm2.</title>
        <authorList>
            <person name="Kozlowski J.A."/>
            <person name="Kits K.D."/>
            <person name="Stein L.Y."/>
        </authorList>
    </citation>
    <scope>NUCLEOTIDE SEQUENCE [LARGE SCALE GENOMIC DNA]</scope>
    <source>
        <strain evidence="11">Nm2</strain>
    </source>
</reference>
<evidence type="ECO:0000256" key="7">
    <source>
        <dbReference type="ARBA" id="ARBA00043224"/>
    </source>
</evidence>
<dbReference type="RefSeq" id="WP_046851298.1">
    <property type="nucleotide sequence ID" value="NZ_CP011451.1"/>
</dbReference>
<dbReference type="GO" id="GO:0046872">
    <property type="term" value="F:metal ion binding"/>
    <property type="evidence" value="ECO:0007669"/>
    <property type="project" value="UniProtKB-KW"/>
</dbReference>
<dbReference type="KEGG" id="nco:AAW31_18060"/>